<sequence>MSPRSRFELAVASWCMAAVAVVLPLAWLINTRDWGVVLMLVVPFAVYGLLRLGRALEGWARATPPPSHEGSRD</sequence>
<keyword evidence="1" id="KW-1133">Transmembrane helix</keyword>
<accession>A0A1J0VFE2</accession>
<protein>
    <submittedName>
        <fullName evidence="2">Uncharacterized protein</fullName>
    </submittedName>
</protein>
<dbReference type="KEGG" id="hsi:BOX17_07040"/>
<dbReference type="RefSeq" id="WP_071943073.1">
    <property type="nucleotide sequence ID" value="NZ_CP018139.1"/>
</dbReference>
<proteinExistence type="predicted"/>
<reference evidence="3" key="1">
    <citation type="submission" date="2016-11" db="EMBL/GenBank/DDBJ databases">
        <title>Halolamina sediminis sp. nov., an extremely halophilic archaeon isolated from solar salt.</title>
        <authorList>
            <person name="Koh H.-W."/>
            <person name="Rani S."/>
            <person name="Park S.-J."/>
        </authorList>
    </citation>
    <scope>NUCLEOTIDE SEQUENCE [LARGE SCALE GENOMIC DNA]</scope>
    <source>
        <strain evidence="3">Hb3</strain>
    </source>
</reference>
<feature type="transmembrane region" description="Helical" evidence="1">
    <location>
        <begin position="7"/>
        <end position="28"/>
    </location>
</feature>
<evidence type="ECO:0000313" key="3">
    <source>
        <dbReference type="Proteomes" id="UP000181985"/>
    </source>
</evidence>
<evidence type="ECO:0000256" key="1">
    <source>
        <dbReference type="SAM" id="Phobius"/>
    </source>
</evidence>
<dbReference type="AlphaFoldDB" id="A0A1J0VFE2"/>
<dbReference type="Proteomes" id="UP000181985">
    <property type="component" value="Chromosome"/>
</dbReference>
<organism evidence="2 3">
    <name type="scientific">Halomonas aestuarii</name>
    <dbReference type="NCBI Taxonomy" id="1897729"/>
    <lineage>
        <taxon>Bacteria</taxon>
        <taxon>Pseudomonadati</taxon>
        <taxon>Pseudomonadota</taxon>
        <taxon>Gammaproteobacteria</taxon>
        <taxon>Oceanospirillales</taxon>
        <taxon>Halomonadaceae</taxon>
        <taxon>Halomonas</taxon>
    </lineage>
</organism>
<evidence type="ECO:0000313" key="2">
    <source>
        <dbReference type="EMBL" id="APE30727.1"/>
    </source>
</evidence>
<gene>
    <name evidence="2" type="ORF">BOX17_07040</name>
</gene>
<dbReference type="OrthoDB" id="6174462at2"/>
<keyword evidence="1" id="KW-0812">Transmembrane</keyword>
<feature type="transmembrane region" description="Helical" evidence="1">
    <location>
        <begin position="34"/>
        <end position="52"/>
    </location>
</feature>
<name>A0A1J0VFE2_9GAMM</name>
<dbReference type="EMBL" id="CP018139">
    <property type="protein sequence ID" value="APE30727.1"/>
    <property type="molecule type" value="Genomic_DNA"/>
</dbReference>
<keyword evidence="1" id="KW-0472">Membrane</keyword>
<keyword evidence="3" id="KW-1185">Reference proteome</keyword>